<dbReference type="PANTHER" id="PTHR45458">
    <property type="entry name" value="SHORT-CHAIN DEHYDROGENASE/REDUCTASE SDR"/>
    <property type="match status" value="1"/>
</dbReference>
<dbReference type="Pfam" id="PF00106">
    <property type="entry name" value="adh_short"/>
    <property type="match status" value="1"/>
</dbReference>
<dbReference type="AlphaFoldDB" id="A0A7K0C5Q1"/>
<dbReference type="Gene3D" id="3.40.50.720">
    <property type="entry name" value="NAD(P)-binding Rossmann-like Domain"/>
    <property type="match status" value="1"/>
</dbReference>
<dbReference type="InterPro" id="IPR052184">
    <property type="entry name" value="SDR_enzymes"/>
</dbReference>
<protein>
    <recommendedName>
        <fullName evidence="4">Short-chain dehydrogenase</fullName>
    </recommendedName>
</protein>
<name>A0A7K0C5Q1_9ACTN</name>
<reference evidence="2 3" key="1">
    <citation type="submission" date="2019-10" db="EMBL/GenBank/DDBJ databases">
        <title>Actinomadura rubteroloni sp. nov. and Actinomadura macrotermitis sp. nov., isolated from the gut of fungus growing-termite Macrotermes natalensis.</title>
        <authorList>
            <person name="Benndorf R."/>
            <person name="Martin K."/>
            <person name="Kuefner M."/>
            <person name="De Beer W."/>
            <person name="Kaster A.-K."/>
            <person name="Vollmers J."/>
            <person name="Poulsen M."/>
            <person name="Beemelmanns C."/>
        </authorList>
    </citation>
    <scope>NUCLEOTIDE SEQUENCE [LARGE SCALE GENOMIC DNA]</scope>
    <source>
        <strain evidence="2 3">RB68</strain>
    </source>
</reference>
<comment type="similarity">
    <text evidence="1">Belongs to the short-chain dehydrogenases/reductases (SDR) family.</text>
</comment>
<dbReference type="PRINTS" id="PR00080">
    <property type="entry name" value="SDRFAMILY"/>
</dbReference>
<dbReference type="EMBL" id="WEGH01000004">
    <property type="protein sequence ID" value="MQY08154.1"/>
    <property type="molecule type" value="Genomic_DNA"/>
</dbReference>
<gene>
    <name evidence="2" type="ORF">ACRB68_62600</name>
</gene>
<dbReference type="PANTHER" id="PTHR45458:SF1">
    <property type="entry name" value="SHORT CHAIN DEHYDROGENASE"/>
    <property type="match status" value="1"/>
</dbReference>
<accession>A0A7K0C5Q1</accession>
<dbReference type="SUPFAM" id="SSF51735">
    <property type="entry name" value="NAD(P)-binding Rossmann-fold domains"/>
    <property type="match status" value="1"/>
</dbReference>
<dbReference type="InterPro" id="IPR036291">
    <property type="entry name" value="NAD(P)-bd_dom_sf"/>
</dbReference>
<keyword evidence="3" id="KW-1185">Reference proteome</keyword>
<evidence type="ECO:0000313" key="2">
    <source>
        <dbReference type="EMBL" id="MQY08154.1"/>
    </source>
</evidence>
<dbReference type="OrthoDB" id="9803333at2"/>
<dbReference type="PRINTS" id="PR00081">
    <property type="entry name" value="GDHRDH"/>
</dbReference>
<sequence length="233" mass="24475">MDGGTMVVTGASRGLGRSVAVHFAQAGWRVLAGVRDIGAAPEHAGVRPVELDVSRPEHVARLAALVGSGPLDVLVNVAGVFDGPGAGLEDARRETMLEEFTVNALGPLEMVRALLPALRRGSGRTIVNVSGLMGSMGLNEDGGNYAYRASKAALNAISRSLALDLAADGIGVICLHPGWLDTDMGRSWSDPHPGRHEKVPAAEVAADIERLLDDPATDREGRFIDHRGAVLPW</sequence>
<evidence type="ECO:0000313" key="3">
    <source>
        <dbReference type="Proteomes" id="UP000487268"/>
    </source>
</evidence>
<dbReference type="Proteomes" id="UP000487268">
    <property type="component" value="Unassembled WGS sequence"/>
</dbReference>
<comment type="caution">
    <text evidence="2">The sequence shown here is derived from an EMBL/GenBank/DDBJ whole genome shotgun (WGS) entry which is preliminary data.</text>
</comment>
<organism evidence="2 3">
    <name type="scientific">Actinomadura macrotermitis</name>
    <dbReference type="NCBI Taxonomy" id="2585200"/>
    <lineage>
        <taxon>Bacteria</taxon>
        <taxon>Bacillati</taxon>
        <taxon>Actinomycetota</taxon>
        <taxon>Actinomycetes</taxon>
        <taxon>Streptosporangiales</taxon>
        <taxon>Thermomonosporaceae</taxon>
        <taxon>Actinomadura</taxon>
    </lineage>
</organism>
<evidence type="ECO:0008006" key="4">
    <source>
        <dbReference type="Google" id="ProtNLM"/>
    </source>
</evidence>
<dbReference type="CDD" id="cd05325">
    <property type="entry name" value="carb_red_sniffer_like_SDR_c"/>
    <property type="match status" value="1"/>
</dbReference>
<dbReference type="RefSeq" id="WP_153538801.1">
    <property type="nucleotide sequence ID" value="NZ_WEGH01000004.1"/>
</dbReference>
<evidence type="ECO:0000256" key="1">
    <source>
        <dbReference type="RuleBase" id="RU000363"/>
    </source>
</evidence>
<dbReference type="GO" id="GO:0016616">
    <property type="term" value="F:oxidoreductase activity, acting on the CH-OH group of donors, NAD or NADP as acceptor"/>
    <property type="evidence" value="ECO:0007669"/>
    <property type="project" value="TreeGrafter"/>
</dbReference>
<proteinExistence type="inferred from homology"/>
<dbReference type="InterPro" id="IPR002347">
    <property type="entry name" value="SDR_fam"/>
</dbReference>